<proteinExistence type="predicted"/>
<dbReference type="AlphaFoldDB" id="A0A8C8UA22"/>
<reference evidence="1 2" key="1">
    <citation type="submission" date="2018-10" db="EMBL/GenBank/DDBJ databases">
        <title>Improved assembly of the deer mouse Peromyscus maniculatus genome.</title>
        <authorList>
            <person name="Lassance J.-M."/>
            <person name="Hoekstra H.E."/>
        </authorList>
    </citation>
    <scope>NUCLEOTIDE SEQUENCE [LARGE SCALE GENOMIC DNA]</scope>
</reference>
<evidence type="ECO:0000313" key="2">
    <source>
        <dbReference type="Proteomes" id="UP000694547"/>
    </source>
</evidence>
<sequence length="104" mass="10995">MGLGMSLRWSLRTDGDVPGPLRLIVTLSQKLVPSPWPSASLISAPSAFVGAQTGLLGPLPQLSSPALQPAHPFLPPLGSWPGSFQEDGAKAKSNLTFSLRDIFF</sequence>
<keyword evidence="2" id="KW-1185">Reference proteome</keyword>
<organism evidence="1 2">
    <name type="scientific">Peromyscus maniculatus bairdii</name>
    <name type="common">Prairie deer mouse</name>
    <dbReference type="NCBI Taxonomy" id="230844"/>
    <lineage>
        <taxon>Eukaryota</taxon>
        <taxon>Metazoa</taxon>
        <taxon>Chordata</taxon>
        <taxon>Craniata</taxon>
        <taxon>Vertebrata</taxon>
        <taxon>Euteleostomi</taxon>
        <taxon>Mammalia</taxon>
        <taxon>Eutheria</taxon>
        <taxon>Euarchontoglires</taxon>
        <taxon>Glires</taxon>
        <taxon>Rodentia</taxon>
        <taxon>Myomorpha</taxon>
        <taxon>Muroidea</taxon>
        <taxon>Cricetidae</taxon>
        <taxon>Neotominae</taxon>
        <taxon>Peromyscus</taxon>
    </lineage>
</organism>
<dbReference type="GeneTree" id="ENSGT00970000194298"/>
<evidence type="ECO:0000313" key="1">
    <source>
        <dbReference type="Ensembl" id="ENSPEMP00000029742.1"/>
    </source>
</evidence>
<reference evidence="1" key="2">
    <citation type="submission" date="2025-08" db="UniProtKB">
        <authorList>
            <consortium name="Ensembl"/>
        </authorList>
    </citation>
    <scope>IDENTIFICATION</scope>
</reference>
<protein>
    <submittedName>
        <fullName evidence="1">Uncharacterized protein</fullName>
    </submittedName>
</protein>
<name>A0A8C8UA22_PERMB</name>
<dbReference type="Ensembl" id="ENSPEMT00000035618.1">
    <property type="protein sequence ID" value="ENSPEMP00000029742.1"/>
    <property type="gene ID" value="ENSPEMG00000024563.1"/>
</dbReference>
<accession>A0A8C8UA22</accession>
<dbReference type="Proteomes" id="UP000694547">
    <property type="component" value="Chromosome 5"/>
</dbReference>
<reference evidence="1" key="3">
    <citation type="submission" date="2025-09" db="UniProtKB">
        <authorList>
            <consortium name="Ensembl"/>
        </authorList>
    </citation>
    <scope>IDENTIFICATION</scope>
</reference>